<dbReference type="GO" id="GO:0005829">
    <property type="term" value="C:cytosol"/>
    <property type="evidence" value="ECO:0007669"/>
    <property type="project" value="TreeGrafter"/>
</dbReference>
<protein>
    <recommendedName>
        <fullName evidence="4">Oxysterol-binding protein</fullName>
    </recommendedName>
</protein>
<organism evidence="2 3">
    <name type="scientific">[Myrmecia] bisecta</name>
    <dbReference type="NCBI Taxonomy" id="41462"/>
    <lineage>
        <taxon>Eukaryota</taxon>
        <taxon>Viridiplantae</taxon>
        <taxon>Chlorophyta</taxon>
        <taxon>core chlorophytes</taxon>
        <taxon>Trebouxiophyceae</taxon>
        <taxon>Trebouxiales</taxon>
        <taxon>Trebouxiaceae</taxon>
        <taxon>Myrmecia</taxon>
    </lineage>
</organism>
<keyword evidence="3" id="KW-1185">Reference proteome</keyword>
<accession>A0AAW1Q663</accession>
<dbReference type="Gene3D" id="2.40.160.120">
    <property type="match status" value="1"/>
</dbReference>
<comment type="caution">
    <text evidence="2">The sequence shown here is derived from an EMBL/GenBank/DDBJ whole genome shotgun (WGS) entry which is preliminary data.</text>
</comment>
<gene>
    <name evidence="2" type="ORF">WJX72_008656</name>
</gene>
<evidence type="ECO:0000313" key="2">
    <source>
        <dbReference type="EMBL" id="KAK9815729.1"/>
    </source>
</evidence>
<feature type="compositionally biased region" description="Acidic residues" evidence="1">
    <location>
        <begin position="12"/>
        <end position="29"/>
    </location>
</feature>
<dbReference type="Proteomes" id="UP001489004">
    <property type="component" value="Unassembled WGS sequence"/>
</dbReference>
<name>A0AAW1Q663_9CHLO</name>
<dbReference type="GO" id="GO:0016020">
    <property type="term" value="C:membrane"/>
    <property type="evidence" value="ECO:0007669"/>
    <property type="project" value="TreeGrafter"/>
</dbReference>
<dbReference type="SUPFAM" id="SSF144000">
    <property type="entry name" value="Oxysterol-binding protein-like"/>
    <property type="match status" value="1"/>
</dbReference>
<dbReference type="InterPro" id="IPR000648">
    <property type="entry name" value="Oxysterol-bd"/>
</dbReference>
<dbReference type="AlphaFoldDB" id="A0AAW1Q663"/>
<proteinExistence type="predicted"/>
<dbReference type="InterPro" id="IPR037239">
    <property type="entry name" value="OSBP_sf"/>
</dbReference>
<dbReference type="PANTHER" id="PTHR10972">
    <property type="entry name" value="OXYSTEROL-BINDING PROTEIN-RELATED"/>
    <property type="match status" value="1"/>
</dbReference>
<dbReference type="Pfam" id="PF01237">
    <property type="entry name" value="Oxysterol_BP"/>
    <property type="match status" value="1"/>
</dbReference>
<dbReference type="PANTHER" id="PTHR10972:SF148">
    <property type="entry name" value="OXYSTEROL-BINDING PROTEIN 9"/>
    <property type="match status" value="1"/>
</dbReference>
<sequence>MTCAAKVATDSALDEEDYREECELPEEEHTESHAGTSGSGGYKFDTAADKEDIKTQRQAVWVLLKGVGSTLLRDGVNLTKISLPVRVFEPRSFLQRITDNWAYLDLLEIAADTVDPADRLKYLVAFVIGGLRRATSTLKPFNPIIGETAQSVYASGVTVAAEQISHHPPISSWDVRDQHNKFRFYGNGNWVASARGNSIKGQQSGRQACWFASDGATVSWELPPLHLRGIMWGERVLKYSGEIHFTDDLNDLSCVVHIDPQASTSFISSLWRSKKSAKQQDQIRGSLVQGERVLDTVTGCWLTHVEWERGVAGGKVNRLWDVQTSPVRTPQAIPSPLQSDSRFRQDLQFLEKGDQDASQEWKSKLEEVQRHDRRLRKEGLKH</sequence>
<evidence type="ECO:0000256" key="1">
    <source>
        <dbReference type="SAM" id="MobiDB-lite"/>
    </source>
</evidence>
<reference evidence="2 3" key="1">
    <citation type="journal article" date="2024" name="Nat. Commun.">
        <title>Phylogenomics reveals the evolutionary origins of lichenization in chlorophyte algae.</title>
        <authorList>
            <person name="Puginier C."/>
            <person name="Libourel C."/>
            <person name="Otte J."/>
            <person name="Skaloud P."/>
            <person name="Haon M."/>
            <person name="Grisel S."/>
            <person name="Petersen M."/>
            <person name="Berrin J.G."/>
            <person name="Delaux P.M."/>
            <person name="Dal Grande F."/>
            <person name="Keller J."/>
        </authorList>
    </citation>
    <scope>NUCLEOTIDE SEQUENCE [LARGE SCALE GENOMIC DNA]</scope>
    <source>
        <strain evidence="2 3">SAG 2043</strain>
    </source>
</reference>
<evidence type="ECO:0008006" key="4">
    <source>
        <dbReference type="Google" id="ProtNLM"/>
    </source>
</evidence>
<dbReference type="GO" id="GO:0032934">
    <property type="term" value="F:sterol binding"/>
    <property type="evidence" value="ECO:0007669"/>
    <property type="project" value="TreeGrafter"/>
</dbReference>
<dbReference type="EMBL" id="JALJOR010000006">
    <property type="protein sequence ID" value="KAK9815729.1"/>
    <property type="molecule type" value="Genomic_DNA"/>
</dbReference>
<feature type="region of interest" description="Disordered" evidence="1">
    <location>
        <begin position="1"/>
        <end position="42"/>
    </location>
</feature>
<evidence type="ECO:0000313" key="3">
    <source>
        <dbReference type="Proteomes" id="UP001489004"/>
    </source>
</evidence>